<comment type="caution">
    <text evidence="2">The sequence shown here is derived from an EMBL/GenBank/DDBJ whole genome shotgun (WGS) entry which is preliminary data.</text>
</comment>
<dbReference type="Proteomes" id="UP000295705">
    <property type="component" value="Unassembled WGS sequence"/>
</dbReference>
<gene>
    <name evidence="2" type="ORF">EV188_104694</name>
</gene>
<dbReference type="Pfam" id="PF13185">
    <property type="entry name" value="GAF_2"/>
    <property type="match status" value="1"/>
</dbReference>
<feature type="domain" description="GAF" evidence="1">
    <location>
        <begin position="5"/>
        <end position="153"/>
    </location>
</feature>
<keyword evidence="3" id="KW-1185">Reference proteome</keyword>
<evidence type="ECO:0000313" key="3">
    <source>
        <dbReference type="Proteomes" id="UP000295705"/>
    </source>
</evidence>
<evidence type="ECO:0000313" key="2">
    <source>
        <dbReference type="EMBL" id="TDQ58945.1"/>
    </source>
</evidence>
<dbReference type="RefSeq" id="WP_166659959.1">
    <property type="nucleotide sequence ID" value="NZ_BAABHR010000033.1"/>
</dbReference>
<proteinExistence type="predicted"/>
<reference evidence="2 3" key="1">
    <citation type="submission" date="2019-03" db="EMBL/GenBank/DDBJ databases">
        <title>Genomic Encyclopedia of Type Strains, Phase IV (KMG-IV): sequencing the most valuable type-strain genomes for metagenomic binning, comparative biology and taxonomic classification.</title>
        <authorList>
            <person name="Goeker M."/>
        </authorList>
    </citation>
    <scope>NUCLEOTIDE SEQUENCE [LARGE SCALE GENOMIC DNA]</scope>
    <source>
        <strain evidence="2 3">DSM 45775</strain>
    </source>
</reference>
<dbReference type="AlphaFoldDB" id="A0A4R6VBC3"/>
<dbReference type="EMBL" id="SNYO01000004">
    <property type="protein sequence ID" value="TDQ58945.1"/>
    <property type="molecule type" value="Genomic_DNA"/>
</dbReference>
<evidence type="ECO:0000259" key="1">
    <source>
        <dbReference type="SMART" id="SM00065"/>
    </source>
</evidence>
<protein>
    <submittedName>
        <fullName evidence="2">GAF domain-containing protein</fullName>
    </submittedName>
</protein>
<organism evidence="2 3">
    <name type="scientific">Actinomycetospora succinea</name>
    <dbReference type="NCBI Taxonomy" id="663603"/>
    <lineage>
        <taxon>Bacteria</taxon>
        <taxon>Bacillati</taxon>
        <taxon>Actinomycetota</taxon>
        <taxon>Actinomycetes</taxon>
        <taxon>Pseudonocardiales</taxon>
        <taxon>Pseudonocardiaceae</taxon>
        <taxon>Actinomycetospora</taxon>
    </lineage>
</organism>
<name>A0A4R6VBC3_9PSEU</name>
<dbReference type="InterPro" id="IPR029016">
    <property type="entry name" value="GAF-like_dom_sf"/>
</dbReference>
<sequence length="157" mass="16451">MPESGSSELLVQLARRCVAVFDVSAAAVLLVSPGEPVRVTAATSPGSHALASFASATETGPGVEALRTGAQVSSPHIDRDTVAWPGYGAAARRAGFRSAQALPLRSGRRVVGALYLFDIRTRSFDADQRALGQAIADDTTTAWIHYDSVSARARASR</sequence>
<dbReference type="InterPro" id="IPR003018">
    <property type="entry name" value="GAF"/>
</dbReference>
<dbReference type="SMART" id="SM00065">
    <property type="entry name" value="GAF"/>
    <property type="match status" value="1"/>
</dbReference>
<accession>A0A4R6VBC3</accession>
<dbReference type="SUPFAM" id="SSF55781">
    <property type="entry name" value="GAF domain-like"/>
    <property type="match status" value="1"/>
</dbReference>
<dbReference type="Gene3D" id="3.30.450.40">
    <property type="match status" value="1"/>
</dbReference>